<dbReference type="SUPFAM" id="SSF48452">
    <property type="entry name" value="TPR-like"/>
    <property type="match status" value="1"/>
</dbReference>
<dbReference type="InterPro" id="IPR019734">
    <property type="entry name" value="TPR_rpt"/>
</dbReference>
<dbReference type="RefSeq" id="WP_061475661.1">
    <property type="nucleotide sequence ID" value="NZ_JMGO02000002.1"/>
</dbReference>
<dbReference type="OrthoDB" id="5593170at2"/>
<reference evidence="1 2" key="1">
    <citation type="submission" date="2016-02" db="EMBL/GenBank/DDBJ databases">
        <title>Draft genome sequence of Aeromonas trota strain 1999lcr isolated from cerebrospinal fluid (CSF).</title>
        <authorList>
            <person name="Dallagassa C.B."/>
            <person name="Prediger K.C."/>
            <person name="Weiss V.A."/>
            <person name="Assis F.E."/>
            <person name="Baura V."/>
            <person name="Cruz L.M."/>
            <person name="Souza E.M."/>
            <person name="Pedrosa F.O."/>
            <person name="Fadel-Picheth C.M."/>
        </authorList>
    </citation>
    <scope>NUCLEOTIDE SEQUENCE [LARGE SCALE GENOMIC DNA]</scope>
    <source>
        <strain evidence="1 2">1999lcr</strain>
    </source>
</reference>
<protein>
    <recommendedName>
        <fullName evidence="3">Tetratricopeptide repeat protein</fullName>
    </recommendedName>
</protein>
<name>A0A175VNA7_AEREN</name>
<evidence type="ECO:0000313" key="1">
    <source>
        <dbReference type="EMBL" id="KXU81939.1"/>
    </source>
</evidence>
<dbReference type="Pfam" id="PF13181">
    <property type="entry name" value="TPR_8"/>
    <property type="match status" value="1"/>
</dbReference>
<dbReference type="STRING" id="29489.VL01_07620"/>
<evidence type="ECO:0008006" key="3">
    <source>
        <dbReference type="Google" id="ProtNLM"/>
    </source>
</evidence>
<dbReference type="Proteomes" id="UP000078435">
    <property type="component" value="Unassembled WGS sequence"/>
</dbReference>
<dbReference type="InterPro" id="IPR011990">
    <property type="entry name" value="TPR-like_helical_dom_sf"/>
</dbReference>
<proteinExistence type="predicted"/>
<dbReference type="Gene3D" id="1.25.40.10">
    <property type="entry name" value="Tetratricopeptide repeat domain"/>
    <property type="match status" value="1"/>
</dbReference>
<organism evidence="1 2">
    <name type="scientific">Aeromonas enteropelogenes</name>
    <name type="common">Aeromonas trota</name>
    <dbReference type="NCBI Taxonomy" id="29489"/>
    <lineage>
        <taxon>Bacteria</taxon>
        <taxon>Pseudomonadati</taxon>
        <taxon>Pseudomonadota</taxon>
        <taxon>Gammaproteobacteria</taxon>
        <taxon>Aeromonadales</taxon>
        <taxon>Aeromonadaceae</taxon>
        <taxon>Aeromonas</taxon>
    </lineage>
</organism>
<gene>
    <name evidence="1" type="ORF">LCR_09680</name>
</gene>
<evidence type="ECO:0000313" key="2">
    <source>
        <dbReference type="Proteomes" id="UP000078435"/>
    </source>
</evidence>
<accession>A0A175VNA7</accession>
<dbReference type="EMBL" id="JMGO02000002">
    <property type="protein sequence ID" value="KXU81939.1"/>
    <property type="molecule type" value="Genomic_DNA"/>
</dbReference>
<dbReference type="AlphaFoldDB" id="A0A175VNA7"/>
<comment type="caution">
    <text evidence="1">The sequence shown here is derived from an EMBL/GenBank/DDBJ whole genome shotgun (WGS) entry which is preliminary data.</text>
</comment>
<sequence>MDNPPDFMALWDYQDPAASALRFHALLPEARAAADLQYELELLTQIARTHSLQRQFAEAHQLLDEIEPRLTDATPRARLRVLLERGRTFNSAGDKASARTLFEQAWQQGLKHKELYLAIDAAHMVAIAAPLEEQSHWHQLAMELAERSQDERVRGWLAPLYNNQGWTLFELGRLEEARQCQQKCLAWHEQHNNPAKAFIARWSLARLSRAQGLHEQAQAELTQLQADMAAAGAPEDGYVFEELGENALALDDPTAAEYFARAWFLLSRDEWFKRQEGERLARLKRLAKL</sequence>